<evidence type="ECO:0000256" key="2">
    <source>
        <dbReference type="SAM" id="SignalP"/>
    </source>
</evidence>
<dbReference type="AlphaFoldDB" id="A0A1S3HGQ7"/>
<keyword evidence="2" id="KW-0732">Signal</keyword>
<dbReference type="InParanoid" id="A0A1S3HGQ7"/>
<proteinExistence type="predicted"/>
<reference evidence="4" key="1">
    <citation type="submission" date="2025-08" db="UniProtKB">
        <authorList>
            <consortium name="RefSeq"/>
        </authorList>
    </citation>
    <scope>IDENTIFICATION</scope>
    <source>
        <tissue evidence="4">Gonads</tissue>
    </source>
</reference>
<name>A0A1S3HGQ7_LINAN</name>
<protein>
    <submittedName>
        <fullName evidence="4">Uncharacterized protein LOC106154747 isoform X1</fullName>
    </submittedName>
</protein>
<gene>
    <name evidence="4" type="primary">LOC106154747</name>
</gene>
<feature type="region of interest" description="Disordered" evidence="1">
    <location>
        <begin position="22"/>
        <end position="46"/>
    </location>
</feature>
<evidence type="ECO:0000256" key="1">
    <source>
        <dbReference type="SAM" id="MobiDB-lite"/>
    </source>
</evidence>
<evidence type="ECO:0000313" key="4">
    <source>
        <dbReference type="RefSeq" id="XP_013384661.1"/>
    </source>
</evidence>
<evidence type="ECO:0000313" key="3">
    <source>
        <dbReference type="Proteomes" id="UP000085678"/>
    </source>
</evidence>
<dbReference type="KEGG" id="lak:106154747"/>
<dbReference type="RefSeq" id="XP_013384661.1">
    <property type="nucleotide sequence ID" value="XM_013529207.1"/>
</dbReference>
<feature type="chain" id="PRO_5010320797" evidence="2">
    <location>
        <begin position="19"/>
        <end position="127"/>
    </location>
</feature>
<sequence>MVTISYAFVLIILEETLATQGKGQEGKSTKGRRRRKSSREESLGFTTNDQWTRDERYLKAYIFPGAVKCKRRRQWACFEYQDDLDLSLCSAYPYYEINSALPDIKNNVFAFHSIALSTDGYLIHILK</sequence>
<keyword evidence="3" id="KW-1185">Reference proteome</keyword>
<feature type="signal peptide" evidence="2">
    <location>
        <begin position="1"/>
        <end position="18"/>
    </location>
</feature>
<dbReference type="Proteomes" id="UP000085678">
    <property type="component" value="Unplaced"/>
</dbReference>
<accession>A0A1S3HGQ7</accession>
<dbReference type="GeneID" id="106154747"/>
<organism evidence="3 4">
    <name type="scientific">Lingula anatina</name>
    <name type="common">Brachiopod</name>
    <name type="synonym">Lingula unguis</name>
    <dbReference type="NCBI Taxonomy" id="7574"/>
    <lineage>
        <taxon>Eukaryota</taxon>
        <taxon>Metazoa</taxon>
        <taxon>Spiralia</taxon>
        <taxon>Lophotrochozoa</taxon>
        <taxon>Brachiopoda</taxon>
        <taxon>Linguliformea</taxon>
        <taxon>Lingulata</taxon>
        <taxon>Lingulida</taxon>
        <taxon>Linguloidea</taxon>
        <taxon>Lingulidae</taxon>
        <taxon>Lingula</taxon>
    </lineage>
</organism>